<dbReference type="RefSeq" id="WP_152888946.1">
    <property type="nucleotide sequence ID" value="NZ_WHJC01000067.1"/>
</dbReference>
<evidence type="ECO:0000256" key="2">
    <source>
        <dbReference type="ARBA" id="ARBA00071166"/>
    </source>
</evidence>
<dbReference type="Pfam" id="PF08274">
    <property type="entry name" value="Zn_Ribbon_YjdM"/>
    <property type="match status" value="1"/>
</dbReference>
<dbReference type="Gene3D" id="2.30.30.40">
    <property type="entry name" value="SH3 Domains"/>
    <property type="match status" value="1"/>
</dbReference>
<dbReference type="AlphaFoldDB" id="A0A6I1MMG5"/>
<comment type="caution">
    <text evidence="5">The sequence shown here is derived from an EMBL/GenBank/DDBJ whole genome shotgun (WGS) entry which is preliminary data.</text>
</comment>
<comment type="similarity">
    <text evidence="1">Belongs to the YjdM family.</text>
</comment>
<keyword evidence="6" id="KW-1185">Reference proteome</keyword>
<feature type="domain" description="Protein YjdM C-terminal" evidence="3">
    <location>
        <begin position="46"/>
        <end position="112"/>
    </location>
</feature>
<dbReference type="EMBL" id="WHJC01000067">
    <property type="protein sequence ID" value="MPQ43432.1"/>
    <property type="molecule type" value="Genomic_DNA"/>
</dbReference>
<dbReference type="InterPro" id="IPR004624">
    <property type="entry name" value="YjdM"/>
</dbReference>
<gene>
    <name evidence="5" type="ORF">GBZ86_06625</name>
</gene>
<dbReference type="Gene3D" id="2.20.25.10">
    <property type="match status" value="1"/>
</dbReference>
<dbReference type="PANTHER" id="PTHR30305:SF3">
    <property type="entry name" value="PROTEIN YJDM"/>
    <property type="match status" value="1"/>
</dbReference>
<dbReference type="FunFam" id="2.30.30.40:FF:000013">
    <property type="entry name" value="Alkylphosphonate utilization protein PhnA"/>
    <property type="match status" value="1"/>
</dbReference>
<dbReference type="Pfam" id="PF03831">
    <property type="entry name" value="YjdM"/>
    <property type="match status" value="1"/>
</dbReference>
<dbReference type="NCBIfam" id="TIGR00686">
    <property type="entry name" value="phnA"/>
    <property type="match status" value="1"/>
</dbReference>
<dbReference type="InterPro" id="IPR013988">
    <property type="entry name" value="YjdM_C"/>
</dbReference>
<dbReference type="OrthoDB" id="9810131at2"/>
<evidence type="ECO:0000313" key="5">
    <source>
        <dbReference type="EMBL" id="MPQ43432.1"/>
    </source>
</evidence>
<organism evidence="5 6">
    <name type="scientific">Clostridium tarantellae</name>
    <dbReference type="NCBI Taxonomy" id="39493"/>
    <lineage>
        <taxon>Bacteria</taxon>
        <taxon>Bacillati</taxon>
        <taxon>Bacillota</taxon>
        <taxon>Clostridia</taxon>
        <taxon>Eubacteriales</taxon>
        <taxon>Clostridiaceae</taxon>
        <taxon>Clostridium</taxon>
    </lineage>
</organism>
<sequence length="113" mass="12507">MSNLPNCPKCNSEYTYEDGSLFVCPECAYEWNADMQENDNEDVLVVKDSNGNILNDGDSVTIIKDLKVKGASSALKKGTKVKNIRLVDGDHNIDCKIEGFGAMQLKSEFVKKI</sequence>
<evidence type="ECO:0000259" key="3">
    <source>
        <dbReference type="Pfam" id="PF03831"/>
    </source>
</evidence>
<dbReference type="SUPFAM" id="SSF82057">
    <property type="entry name" value="Prokaryotic SH3-related domain"/>
    <property type="match status" value="1"/>
</dbReference>
<dbReference type="PANTHER" id="PTHR30305">
    <property type="entry name" value="PROTEIN YJDM-RELATED"/>
    <property type="match status" value="1"/>
</dbReference>
<reference evidence="5 6" key="1">
    <citation type="submission" date="2019-10" db="EMBL/GenBank/DDBJ databases">
        <title>The Genome Sequence of Clostridium tarantellae Isolated from Fish Brain.</title>
        <authorList>
            <person name="Bano L."/>
            <person name="Kiel M."/>
            <person name="Sales G."/>
            <person name="Doxey A.C."/>
            <person name="Mansfield M.J."/>
            <person name="Schiavone M."/>
            <person name="Rossetto O."/>
            <person name="Pirazzini M."/>
            <person name="Dobrindt U."/>
            <person name="Montecucco C."/>
        </authorList>
    </citation>
    <scope>NUCLEOTIDE SEQUENCE [LARGE SCALE GENOMIC DNA]</scope>
    <source>
        <strain evidence="5 6">DSM 3997</strain>
    </source>
</reference>
<feature type="domain" description="Protein YjdM N-terminal" evidence="4">
    <location>
        <begin position="4"/>
        <end position="32"/>
    </location>
</feature>
<dbReference type="SUPFAM" id="SSF57783">
    <property type="entry name" value="Zinc beta-ribbon"/>
    <property type="match status" value="1"/>
</dbReference>
<evidence type="ECO:0000259" key="4">
    <source>
        <dbReference type="Pfam" id="PF08274"/>
    </source>
</evidence>
<protein>
    <recommendedName>
        <fullName evidence="2">Protein YjdM</fullName>
    </recommendedName>
</protein>
<dbReference type="FunFam" id="2.20.25.10:FF:000003">
    <property type="entry name" value="Alkylphosphonate utilization protein PhnA"/>
    <property type="match status" value="1"/>
</dbReference>
<accession>A0A6I1MMG5</accession>
<evidence type="ECO:0000313" key="6">
    <source>
        <dbReference type="Proteomes" id="UP000430345"/>
    </source>
</evidence>
<proteinExistence type="inferred from homology"/>
<dbReference type="InterPro" id="IPR013987">
    <property type="entry name" value="YjdM_N"/>
</dbReference>
<evidence type="ECO:0000256" key="1">
    <source>
        <dbReference type="ARBA" id="ARBA00009248"/>
    </source>
</evidence>
<dbReference type="Proteomes" id="UP000430345">
    <property type="component" value="Unassembled WGS sequence"/>
</dbReference>
<name>A0A6I1MMG5_9CLOT</name>